<dbReference type="EMBL" id="MG603697">
    <property type="protein sequence ID" value="AUG88405.1"/>
    <property type="molecule type" value="Genomic_DNA"/>
</dbReference>
<keyword evidence="2" id="KW-1185">Reference proteome</keyword>
<reference evidence="1 2" key="1">
    <citation type="submission" date="2017-12" db="EMBL/GenBank/DDBJ databases">
        <title>Genomic analysis of a novel phage Vp_R1 lytic to Vibrio parahaemolyticus.</title>
        <authorList>
            <person name="Ren H."/>
            <person name="Li Z."/>
        </authorList>
    </citation>
    <scope>NUCLEOTIDE SEQUENCE [LARGE SCALE GENOMIC DNA]</scope>
</reference>
<gene>
    <name evidence="1" type="ORF">VPR_041</name>
</gene>
<dbReference type="Proteomes" id="UP000240283">
    <property type="component" value="Segment"/>
</dbReference>
<sequence>MYKVYKVSDFTGKEFYQIGRPFLFFFVRWECCPFAGGAYRFNTREEANSFIVRMKYKSDSSKIRIIE</sequence>
<evidence type="ECO:0000313" key="2">
    <source>
        <dbReference type="Proteomes" id="UP000240283"/>
    </source>
</evidence>
<protein>
    <submittedName>
        <fullName evidence="1">Uncharacterized protein</fullName>
    </submittedName>
</protein>
<evidence type="ECO:0000313" key="1">
    <source>
        <dbReference type="EMBL" id="AUG88405.1"/>
    </source>
</evidence>
<organism evidence="1 2">
    <name type="scientific">Vibrio phage Vp_R1</name>
    <dbReference type="NCBI Taxonomy" id="2059867"/>
    <lineage>
        <taxon>Viruses</taxon>
        <taxon>Duplodnaviria</taxon>
        <taxon>Heunggongvirae</taxon>
        <taxon>Uroviricota</taxon>
        <taxon>Caudoviricetes</taxon>
        <taxon>Grimontviridae</taxon>
        <taxon>Dalianvirus</taxon>
        <taxon>Dalianvirus R1</taxon>
    </lineage>
</organism>
<name>A0A2H5BQ16_9CAUD</name>
<proteinExistence type="predicted"/>
<accession>A0A2H5BQ16</accession>